<gene>
    <name evidence="3" type="ordered locus">XF_0397</name>
</gene>
<dbReference type="GO" id="GO:0000160">
    <property type="term" value="P:phosphorelay signal transduction system"/>
    <property type="evidence" value="ECO:0007669"/>
    <property type="project" value="UniProtKB-KW"/>
</dbReference>
<dbReference type="Gene3D" id="3.40.50.2300">
    <property type="match status" value="1"/>
</dbReference>
<evidence type="ECO:0000256" key="2">
    <source>
        <dbReference type="ARBA" id="ARBA00023012"/>
    </source>
</evidence>
<dbReference type="STRING" id="160492.XF_0397"/>
<dbReference type="KEGG" id="xfa:XF_0397"/>
<dbReference type="InterPro" id="IPR011006">
    <property type="entry name" value="CheY-like_superfamily"/>
</dbReference>
<evidence type="ECO:0008006" key="5">
    <source>
        <dbReference type="Google" id="ProtNLM"/>
    </source>
</evidence>
<dbReference type="eggNOG" id="COG0784">
    <property type="taxonomic scope" value="Bacteria"/>
</dbReference>
<accession>Q9PGA5</accession>
<dbReference type="Proteomes" id="UP000000812">
    <property type="component" value="Chromosome"/>
</dbReference>
<dbReference type="HOGENOM" id="CLU_1864379_0_0_6"/>
<dbReference type="PANTHER" id="PTHR45339:SF1">
    <property type="entry name" value="HYBRID SIGNAL TRANSDUCTION HISTIDINE KINASE J"/>
    <property type="match status" value="1"/>
</dbReference>
<proteinExistence type="predicted"/>
<dbReference type="EMBL" id="AE003849">
    <property type="protein sequence ID" value="AAF83207.1"/>
    <property type="molecule type" value="Genomic_DNA"/>
</dbReference>
<keyword evidence="1" id="KW-0597">Phosphoprotein</keyword>
<dbReference type="AlphaFoldDB" id="Q9PGA5"/>
<name>Q9PGA5_XYLFA</name>
<organism evidence="3 4">
    <name type="scientific">Xylella fastidiosa (strain 9a5c)</name>
    <dbReference type="NCBI Taxonomy" id="160492"/>
    <lineage>
        <taxon>Bacteria</taxon>
        <taxon>Pseudomonadati</taxon>
        <taxon>Pseudomonadota</taxon>
        <taxon>Gammaproteobacteria</taxon>
        <taxon>Lysobacterales</taxon>
        <taxon>Lysobacteraceae</taxon>
        <taxon>Xylella</taxon>
    </lineage>
</organism>
<evidence type="ECO:0000313" key="4">
    <source>
        <dbReference type="Proteomes" id="UP000000812"/>
    </source>
</evidence>
<protein>
    <recommendedName>
        <fullName evidence="5">Response regulator</fullName>
    </recommendedName>
</protein>
<sequence length="137" mass="15561">MSLLAALNQDDHVQAKPETTIANDNISAPFPRCEARIFLVEDNPVDLTVVQKILIILGYQPDTAVHGTAALQSRQRIHYDLVFMDRTTTRYWRNPREPRESTSTNRGADCSPSQMIANAVRKQKWTTICQNLSHARK</sequence>
<dbReference type="PANTHER" id="PTHR45339">
    <property type="entry name" value="HYBRID SIGNAL TRANSDUCTION HISTIDINE KINASE J"/>
    <property type="match status" value="1"/>
</dbReference>
<keyword evidence="2" id="KW-0902">Two-component regulatory system</keyword>
<reference evidence="3 4" key="1">
    <citation type="journal article" date="2000" name="Nature">
        <title>The genome sequence of the plant pathogen Xylella fastidiosa.</title>
        <authorList>
            <person name="Simpson A.J."/>
            <person name="Reinach F.C."/>
            <person name="Arruda P."/>
            <person name="Abreu F.A."/>
            <person name="Acencio M."/>
            <person name="Alvarenga R."/>
            <person name="Alves L.M."/>
            <person name="Araya J.E."/>
            <person name="Baia G.S."/>
            <person name="Baptista C.S."/>
            <person name="Barros M.H."/>
            <person name="Bonaccorsi E.D."/>
            <person name="Bordin S."/>
            <person name="Bove J.M."/>
            <person name="Briones M.R."/>
            <person name="Bueno M.R."/>
            <person name="Camargo A.A."/>
            <person name="Camargo L.E."/>
            <person name="Carraro D.M."/>
            <person name="Carrer H."/>
            <person name="Colauto N.B."/>
            <person name="Colombo C."/>
            <person name="Costa F.F."/>
            <person name="Costa M.C."/>
            <person name="Costa-Neto C.M."/>
            <person name="Coutinho L.L."/>
            <person name="Cristofani M."/>
            <person name="Dias-Neto E."/>
            <person name="Docena C."/>
            <person name="El-Dorry H."/>
            <person name="Facincani A.P."/>
            <person name="Ferreira A.J."/>
            <person name="Ferreira V.C."/>
            <person name="Ferro J.A."/>
            <person name="Fraga J.S."/>
            <person name="Franca S.C."/>
            <person name="Franco M.C."/>
            <person name="Frohme M."/>
            <person name="Furlan L.R."/>
            <person name="Garnier M."/>
            <person name="Goldman G.H."/>
            <person name="Goldman M.H."/>
            <person name="Gomes S.L."/>
            <person name="Gruber A."/>
            <person name="Ho P.L."/>
            <person name="Hoheisel J.D."/>
            <person name="Junqueira M.L."/>
            <person name="Kemper E.L."/>
            <person name="Kitajima J.P."/>
            <person name="Krieger J.E."/>
            <person name="Kuramae E.E."/>
            <person name="Laigret F."/>
            <person name="Lambais M.R."/>
            <person name="Leite L.C."/>
            <person name="Lemos E.G."/>
            <person name="Lemos M.V."/>
            <person name="Lopes S.A."/>
            <person name="Lopes C.R."/>
            <person name="Machado J.A."/>
            <person name="Machado M.A."/>
            <person name="Madeira A.M."/>
            <person name="Madeira H.M."/>
            <person name="Marino C.L."/>
            <person name="Marques M.V."/>
            <person name="Martins E.A."/>
            <person name="Martins E.M."/>
            <person name="Matsukuma A.Y."/>
            <person name="Menck C.F."/>
            <person name="Miracca E.C."/>
            <person name="Miyaki C.Y."/>
            <person name="Monteriro-Vitorello C.B."/>
            <person name="Moon D.H."/>
            <person name="Nagai M.A."/>
            <person name="Nascimento A.L."/>
            <person name="Netto L.E."/>
            <person name="Nhani A.Jr."/>
            <person name="Nobrega F.G."/>
            <person name="Nunes L.R."/>
            <person name="Oliveira M.A."/>
            <person name="de Oliveira M.C."/>
            <person name="de Oliveira R.C."/>
            <person name="Palmieri D.A."/>
            <person name="Paris A."/>
            <person name="Peixoto B.R."/>
            <person name="Pereira G.A."/>
            <person name="Pereira H.A.Jr."/>
            <person name="Pesquero J.B."/>
            <person name="Quaggio R.B."/>
            <person name="Roberto P.G."/>
            <person name="Rodrigues V."/>
            <person name="de M Rosa A.J."/>
            <person name="de Rosa V.E.Jr."/>
            <person name="de Sa R.G."/>
            <person name="Santelli R.V."/>
            <person name="Sawasaki H.E."/>
            <person name="da Silva A.C."/>
            <person name="da Silva A.M."/>
            <person name="da Silva F.R."/>
            <person name="da Silva W.A.Jr."/>
            <person name="da Silveira J.F."/>
            <person name="Silvestri M.L."/>
            <person name="Siqueira W.J."/>
            <person name="de Souza A.A."/>
            <person name="de Souza A.P."/>
            <person name="Terenzi M.F."/>
            <person name="Truffi D."/>
            <person name="Tsai S.M."/>
            <person name="Tsuhako M.H."/>
            <person name="Vallada H."/>
            <person name="Van Sluys M.A."/>
            <person name="Verjovski-Almeida S."/>
            <person name="Vettore A.L."/>
            <person name="Zago M.A."/>
            <person name="Zatz M."/>
            <person name="Meidanis J."/>
            <person name="Setubal J.C."/>
        </authorList>
    </citation>
    <scope>NUCLEOTIDE SEQUENCE [LARGE SCALE GENOMIC DNA]</scope>
    <source>
        <strain evidence="3 4">9a5c</strain>
    </source>
</reference>
<evidence type="ECO:0000313" key="3">
    <source>
        <dbReference type="EMBL" id="AAF83207.1"/>
    </source>
</evidence>
<dbReference type="SUPFAM" id="SSF52172">
    <property type="entry name" value="CheY-like"/>
    <property type="match status" value="1"/>
</dbReference>
<evidence type="ECO:0000256" key="1">
    <source>
        <dbReference type="ARBA" id="ARBA00022553"/>
    </source>
</evidence>
<dbReference type="PIR" id="B82811">
    <property type="entry name" value="B82811"/>
</dbReference>